<dbReference type="RefSeq" id="WP_163084420.1">
    <property type="nucleotide sequence ID" value="NZ_JAAAWN010000006.1"/>
</dbReference>
<dbReference type="AlphaFoldDB" id="A0A7X5LLC3"/>
<evidence type="ECO:0000313" key="1">
    <source>
        <dbReference type="EMBL" id="NDV90835.1"/>
    </source>
</evidence>
<evidence type="ECO:0000313" key="2">
    <source>
        <dbReference type="Proteomes" id="UP000470213"/>
    </source>
</evidence>
<dbReference type="EMBL" id="JAAAWN010000006">
    <property type="protein sequence ID" value="NDV90835.1"/>
    <property type="molecule type" value="Genomic_DNA"/>
</dbReference>
<accession>A0A7X5LLC3</accession>
<dbReference type="Proteomes" id="UP000470213">
    <property type="component" value="Unassembled WGS sequence"/>
</dbReference>
<organism evidence="1 2">
    <name type="scientific">Alteromonas profundi</name>
    <dbReference type="NCBI Taxonomy" id="2696062"/>
    <lineage>
        <taxon>Bacteria</taxon>
        <taxon>Pseudomonadati</taxon>
        <taxon>Pseudomonadota</taxon>
        <taxon>Gammaproteobacteria</taxon>
        <taxon>Alteromonadales</taxon>
        <taxon>Alteromonadaceae</taxon>
        <taxon>Alteromonas/Salinimonas group</taxon>
        <taxon>Alteromonas</taxon>
    </lineage>
</organism>
<comment type="caution">
    <text evidence="1">The sequence shown here is derived from an EMBL/GenBank/DDBJ whole genome shotgun (WGS) entry which is preliminary data.</text>
</comment>
<gene>
    <name evidence="1" type="ORF">GTH32_06425</name>
</gene>
<proteinExistence type="predicted"/>
<reference evidence="1 2" key="1">
    <citation type="submission" date="2020-01" db="EMBL/GenBank/DDBJ databases">
        <authorList>
            <person name="Chen J."/>
            <person name="Zhu S."/>
            <person name="Yang J."/>
        </authorList>
    </citation>
    <scope>NUCLEOTIDE SEQUENCE [LARGE SCALE GENOMIC DNA]</scope>
    <source>
        <strain evidence="1 2">345S023</strain>
    </source>
</reference>
<protein>
    <submittedName>
        <fullName evidence="1">Uncharacterized protein</fullName>
    </submittedName>
</protein>
<keyword evidence="2" id="KW-1185">Reference proteome</keyword>
<sequence>MKTHHLCPVYRKWLQLNPMIARAHRSALQNQTQQAHIKGDTQEAKRLGYQTFEAAKVIITALQPVLPDRVKPIHEDILAFGTMGMYLATLLIKNDEIKEAHRVLQESQQQLLAILPLHATTPTVCRLIATLQQSLETGSQHLLSKKRQGQLPSICPQLASANVH</sequence>
<name>A0A7X5LLC3_9ALTE</name>